<dbReference type="Gene3D" id="3.40.50.10310">
    <property type="entry name" value="Creatininase"/>
    <property type="match status" value="1"/>
</dbReference>
<evidence type="ECO:0000256" key="1">
    <source>
        <dbReference type="ARBA" id="ARBA00001947"/>
    </source>
</evidence>
<keyword evidence="2" id="KW-0479">Metal-binding</keyword>
<evidence type="ECO:0000313" key="7">
    <source>
        <dbReference type="Proteomes" id="UP000680815"/>
    </source>
</evidence>
<evidence type="ECO:0000256" key="4">
    <source>
        <dbReference type="ARBA" id="ARBA00022833"/>
    </source>
</evidence>
<dbReference type="InterPro" id="IPR003785">
    <property type="entry name" value="Creatininase/forma_Hydrolase"/>
</dbReference>
<dbReference type="PANTHER" id="PTHR35005:SF1">
    <property type="entry name" value="2-AMINO-5-FORMYLAMINO-6-RIBOSYLAMINOPYRIMIDIN-4(3H)-ONE 5'-MONOPHOSPHATE DEFORMYLASE"/>
    <property type="match status" value="1"/>
</dbReference>
<gene>
    <name evidence="6" type="ORF">J5Y09_21355</name>
</gene>
<dbReference type="EMBL" id="JAGIYZ010000029">
    <property type="protein sequence ID" value="MBP0466490.1"/>
    <property type="molecule type" value="Genomic_DNA"/>
</dbReference>
<evidence type="ECO:0000256" key="2">
    <source>
        <dbReference type="ARBA" id="ARBA00022723"/>
    </source>
</evidence>
<dbReference type="RefSeq" id="WP_209353889.1">
    <property type="nucleotide sequence ID" value="NZ_JAGIYZ010000029.1"/>
</dbReference>
<keyword evidence="3" id="KW-0378">Hydrolase</keyword>
<evidence type="ECO:0000313" key="6">
    <source>
        <dbReference type="EMBL" id="MBP0466490.1"/>
    </source>
</evidence>
<dbReference type="PANTHER" id="PTHR35005">
    <property type="entry name" value="3-DEHYDRO-SCYLLO-INOSOSE HYDROLASE"/>
    <property type="match status" value="1"/>
</dbReference>
<comment type="caution">
    <text evidence="6">The sequence shown here is derived from an EMBL/GenBank/DDBJ whole genome shotgun (WGS) entry which is preliminary data.</text>
</comment>
<organism evidence="6 7">
    <name type="scientific">Roseomonas nitratireducens</name>
    <dbReference type="NCBI Taxonomy" id="2820810"/>
    <lineage>
        <taxon>Bacteria</taxon>
        <taxon>Pseudomonadati</taxon>
        <taxon>Pseudomonadota</taxon>
        <taxon>Alphaproteobacteria</taxon>
        <taxon>Acetobacterales</taxon>
        <taxon>Roseomonadaceae</taxon>
        <taxon>Roseomonas</taxon>
    </lineage>
</organism>
<evidence type="ECO:0000256" key="5">
    <source>
        <dbReference type="ARBA" id="ARBA00024029"/>
    </source>
</evidence>
<dbReference type="Pfam" id="PF02633">
    <property type="entry name" value="Creatininase"/>
    <property type="match status" value="1"/>
</dbReference>
<keyword evidence="7" id="KW-1185">Reference proteome</keyword>
<comment type="cofactor">
    <cofactor evidence="1">
        <name>Zn(2+)</name>
        <dbReference type="ChEBI" id="CHEBI:29105"/>
    </cofactor>
</comment>
<proteinExistence type="inferred from homology"/>
<evidence type="ECO:0000256" key="3">
    <source>
        <dbReference type="ARBA" id="ARBA00022801"/>
    </source>
</evidence>
<dbReference type="InterPro" id="IPR024087">
    <property type="entry name" value="Creatininase-like_sf"/>
</dbReference>
<reference evidence="6 7" key="1">
    <citation type="submission" date="2021-03" db="EMBL/GenBank/DDBJ databases">
        <authorList>
            <person name="So Y."/>
        </authorList>
    </citation>
    <scope>NUCLEOTIDE SEQUENCE [LARGE SCALE GENOMIC DNA]</scope>
    <source>
        <strain evidence="6 7">PWR1</strain>
    </source>
</reference>
<dbReference type="SUPFAM" id="SSF102215">
    <property type="entry name" value="Creatininase"/>
    <property type="match status" value="1"/>
</dbReference>
<accession>A0ABS4AYN1</accession>
<comment type="similarity">
    <text evidence="5">Belongs to the creatininase superfamily.</text>
</comment>
<sequence length="256" mass="26770">MDTATEIEWMKLTFAELNARAAADALVIVPVASLEQHGPHLATGVDIVCATGVAHRIARRMVAAGQGVVVTPCVWTGLAEHHVPFGGTVTLDYAAFAAVLKGVVRSAGRAGFKRVMLLNGHGGNAEAVAVVGGECQTEFGLKCVAGTYWHLAGDAFAPILERQSNVLHACEAETSMVMTLLPEAVRTDRLPDAHGPHSTRPEGQPAAMIRRRSFKDITPSGVVGDARSATAAKGEALLAAAAERIAAELANPKLWG</sequence>
<protein>
    <submittedName>
        <fullName evidence="6">Creatininase family protein</fullName>
    </submittedName>
</protein>
<name>A0ABS4AYN1_9PROT</name>
<dbReference type="Proteomes" id="UP000680815">
    <property type="component" value="Unassembled WGS sequence"/>
</dbReference>
<keyword evidence="4" id="KW-0862">Zinc</keyword>